<dbReference type="AlphaFoldDB" id="A0A4R6Y4E1"/>
<organism evidence="1 2">
    <name type="scientific">Aquamicrobium defluvii</name>
    <dbReference type="NCBI Taxonomy" id="69279"/>
    <lineage>
        <taxon>Bacteria</taxon>
        <taxon>Pseudomonadati</taxon>
        <taxon>Pseudomonadota</taxon>
        <taxon>Alphaproteobacteria</taxon>
        <taxon>Hyphomicrobiales</taxon>
        <taxon>Phyllobacteriaceae</taxon>
        <taxon>Aquamicrobium</taxon>
    </lineage>
</organism>
<evidence type="ECO:0000313" key="2">
    <source>
        <dbReference type="Proteomes" id="UP000294958"/>
    </source>
</evidence>
<accession>A0A4R6Y4E1</accession>
<comment type="caution">
    <text evidence="1">The sequence shown here is derived from an EMBL/GenBank/DDBJ whole genome shotgun (WGS) entry which is preliminary data.</text>
</comment>
<evidence type="ECO:0000313" key="1">
    <source>
        <dbReference type="EMBL" id="TDR27789.1"/>
    </source>
</evidence>
<reference evidence="1 2" key="1">
    <citation type="submission" date="2019-03" db="EMBL/GenBank/DDBJ databases">
        <title>Genomic Encyclopedia of Type Strains, Phase IV (KMG-IV): sequencing the most valuable type-strain genomes for metagenomic binning, comparative biology and taxonomic classification.</title>
        <authorList>
            <person name="Goeker M."/>
        </authorList>
    </citation>
    <scope>NUCLEOTIDE SEQUENCE [LARGE SCALE GENOMIC DNA]</scope>
    <source>
        <strain evidence="1 2">DSM 11603</strain>
    </source>
</reference>
<protein>
    <submittedName>
        <fullName evidence="1">Uncharacterized protein</fullName>
    </submittedName>
</protein>
<dbReference type="EMBL" id="SNZF01000065">
    <property type="protein sequence ID" value="TDR27789.1"/>
    <property type="molecule type" value="Genomic_DNA"/>
</dbReference>
<sequence length="152" mass="16677">MNLIAGKPDPKTITSSATFGTSAPVRHVVDASTGERIGWIRPSKTGWIEWRAFTRQGLERTEAEALEAMAAAVLEYRACEAADAAHVAEVLSLPEPERTARRNRDKAAVAVEIERSRSVIRQHDLDRAERALSEAEAELEIAMTISNRRAAA</sequence>
<keyword evidence="2" id="KW-1185">Reference proteome</keyword>
<dbReference type="Proteomes" id="UP000294958">
    <property type="component" value="Unassembled WGS sequence"/>
</dbReference>
<gene>
    <name evidence="1" type="ORF">DES43_1652</name>
</gene>
<dbReference type="RefSeq" id="WP_133676415.1">
    <property type="nucleotide sequence ID" value="NZ_SNZF01000065.1"/>
</dbReference>
<proteinExistence type="predicted"/>
<name>A0A4R6Y4E1_9HYPH</name>